<dbReference type="PANTHER" id="PTHR43780:SF2">
    <property type="entry name" value="1-AMINOCYCLOPROPANE-1-CARBOXYLATE DEAMINASE-RELATED"/>
    <property type="match status" value="1"/>
</dbReference>
<dbReference type="PANTHER" id="PTHR43780">
    <property type="entry name" value="1-AMINOCYCLOPROPANE-1-CARBOXYLATE DEAMINASE-RELATED"/>
    <property type="match status" value="1"/>
</dbReference>
<dbReference type="RefSeq" id="WP_220332646.1">
    <property type="nucleotide sequence ID" value="NZ_JAEUAK010000001.1"/>
</dbReference>
<evidence type="ECO:0000256" key="2">
    <source>
        <dbReference type="ARBA" id="ARBA00008639"/>
    </source>
</evidence>
<organism evidence="5 6">
    <name type="scientific">Rhizobium mesosinicum</name>
    <dbReference type="NCBI Taxonomy" id="335017"/>
    <lineage>
        <taxon>Bacteria</taxon>
        <taxon>Pseudomonadati</taxon>
        <taxon>Pseudomonadota</taxon>
        <taxon>Alphaproteobacteria</taxon>
        <taxon>Hyphomicrobiales</taxon>
        <taxon>Rhizobiaceae</taxon>
        <taxon>Rhizobium/Agrobacterium group</taxon>
        <taxon>Rhizobium</taxon>
    </lineage>
</organism>
<gene>
    <name evidence="5" type="ORF">JNB85_01625</name>
</gene>
<dbReference type="PIRSF" id="PIRSF006278">
    <property type="entry name" value="ACCD_DCysDesulf"/>
    <property type="match status" value="1"/>
</dbReference>
<proteinExistence type="inferred from homology"/>
<dbReference type="InterPro" id="IPR001926">
    <property type="entry name" value="TrpB-like_PALP"/>
</dbReference>
<feature type="domain" description="Tryptophan synthase beta chain-like PALP" evidence="4">
    <location>
        <begin position="15"/>
        <end position="328"/>
    </location>
</feature>
<keyword evidence="6" id="KW-1185">Reference proteome</keyword>
<dbReference type="Proteomes" id="UP000717752">
    <property type="component" value="Unassembled WGS sequence"/>
</dbReference>
<reference evidence="5 6" key="1">
    <citation type="journal article" date="2021" name="MBio">
        <title>Poor Competitiveness of Bradyrhizobium in Pigeon Pea Root Colonization in Indian Soils.</title>
        <authorList>
            <person name="Chalasani D."/>
            <person name="Basu A."/>
            <person name="Pullabhotla S.V.S.R.N."/>
            <person name="Jorrin B."/>
            <person name="Neal A.L."/>
            <person name="Poole P.S."/>
            <person name="Podile A.R."/>
            <person name="Tkacz A."/>
        </authorList>
    </citation>
    <scope>NUCLEOTIDE SEQUENCE [LARGE SCALE GENOMIC DNA]</scope>
    <source>
        <strain evidence="5 6">HU56</strain>
    </source>
</reference>
<sequence>MPTSGNPFDIFPRVTLMEHATPIERLFRIEDALGADLRGTRIWAKRDDHMTLGGGGNKLRKLEFLLGQATNENCDTIIAVGGVQSNFARLAAAASARRGLSCELVLTQMVPNNSEAYQRSGNVMLDELFGATVHALPEGANTIEFIEKRVAELAAIKRKAFVATLGGSTPVGCLGYARCAFEIHRQSRDLGVEFDLTILPNGSGGTHAGLLAGAILLDQDPKSVRAHSVLGNAEKAIADTVSKVNATLELLHRPAALTANEVNLSDAHFGDGYGIPTRAMVDAVRLMARQEGLLLDPVYGGKAFAGLLTDIKSGIVSPGSNVLFLMTGGTPGLFAYRDAF</sequence>
<comment type="cofactor">
    <cofactor evidence="1">
        <name>pyridoxal 5'-phosphate</name>
        <dbReference type="ChEBI" id="CHEBI:597326"/>
    </cofactor>
</comment>
<comment type="caution">
    <text evidence="5">The sequence shown here is derived from an EMBL/GenBank/DDBJ whole genome shotgun (WGS) entry which is preliminary data.</text>
</comment>
<name>A0ABS7GMA2_9HYPH</name>
<comment type="similarity">
    <text evidence="2">Belongs to the ACC deaminase/D-cysteine desulfhydrase family.</text>
</comment>
<evidence type="ECO:0000313" key="5">
    <source>
        <dbReference type="EMBL" id="MBW9051108.1"/>
    </source>
</evidence>
<keyword evidence="3" id="KW-0663">Pyridoxal phosphate</keyword>
<evidence type="ECO:0000256" key="3">
    <source>
        <dbReference type="ARBA" id="ARBA00022898"/>
    </source>
</evidence>
<dbReference type="InterPro" id="IPR027278">
    <property type="entry name" value="ACCD_DCysDesulf"/>
</dbReference>
<protein>
    <submittedName>
        <fullName evidence="5">D-cysteine desulfhydrase family protein</fullName>
    </submittedName>
</protein>
<dbReference type="EMBL" id="JAEUAK010000001">
    <property type="protein sequence ID" value="MBW9051108.1"/>
    <property type="molecule type" value="Genomic_DNA"/>
</dbReference>
<evidence type="ECO:0000256" key="1">
    <source>
        <dbReference type="ARBA" id="ARBA00001933"/>
    </source>
</evidence>
<dbReference type="Pfam" id="PF00291">
    <property type="entry name" value="PALP"/>
    <property type="match status" value="1"/>
</dbReference>
<dbReference type="InterPro" id="IPR036052">
    <property type="entry name" value="TrpB-like_PALP_sf"/>
</dbReference>
<evidence type="ECO:0000313" key="6">
    <source>
        <dbReference type="Proteomes" id="UP000717752"/>
    </source>
</evidence>
<dbReference type="Gene3D" id="3.40.50.1100">
    <property type="match status" value="2"/>
</dbReference>
<dbReference type="SUPFAM" id="SSF53686">
    <property type="entry name" value="Tryptophan synthase beta subunit-like PLP-dependent enzymes"/>
    <property type="match status" value="1"/>
</dbReference>
<accession>A0ABS7GMA2</accession>
<evidence type="ECO:0000259" key="4">
    <source>
        <dbReference type="Pfam" id="PF00291"/>
    </source>
</evidence>